<dbReference type="Proteomes" id="UP000030765">
    <property type="component" value="Unassembled WGS sequence"/>
</dbReference>
<sequence>MIDFASYDATNDGTRQPADRYGMLPLPLDLTGPWRIYAEANGHAKATARVSTGFAHSQEWRKRNNNNDVAIRHNGQRCMDALFVLHSSQPLHRAISVPGFFSNAN</sequence>
<protein>
    <submittedName>
        <fullName evidence="1 2">Uncharacterized protein</fullName>
    </submittedName>
</protein>
<dbReference type="EnsemblMetazoa" id="ASIC015114-RA">
    <property type="protein sequence ID" value="ASIC015114-PA"/>
    <property type="gene ID" value="ASIC015114"/>
</dbReference>
<accession>A0A084WA27</accession>
<reference evidence="2" key="2">
    <citation type="submission" date="2020-05" db="UniProtKB">
        <authorList>
            <consortium name="EnsemblMetazoa"/>
        </authorList>
    </citation>
    <scope>IDENTIFICATION</scope>
</reference>
<name>A0A084WA27_ANOSI</name>
<keyword evidence="3" id="KW-1185">Reference proteome</keyword>
<gene>
    <name evidence="1" type="ORF">ZHAS_00015114</name>
</gene>
<dbReference type="EMBL" id="KE525327">
    <property type="protein sequence ID" value="KFB47071.1"/>
    <property type="molecule type" value="Genomic_DNA"/>
</dbReference>
<evidence type="ECO:0000313" key="2">
    <source>
        <dbReference type="EnsemblMetazoa" id="ASIC015114-PA"/>
    </source>
</evidence>
<organism evidence="1">
    <name type="scientific">Anopheles sinensis</name>
    <name type="common">Mosquito</name>
    <dbReference type="NCBI Taxonomy" id="74873"/>
    <lineage>
        <taxon>Eukaryota</taxon>
        <taxon>Metazoa</taxon>
        <taxon>Ecdysozoa</taxon>
        <taxon>Arthropoda</taxon>
        <taxon>Hexapoda</taxon>
        <taxon>Insecta</taxon>
        <taxon>Pterygota</taxon>
        <taxon>Neoptera</taxon>
        <taxon>Endopterygota</taxon>
        <taxon>Diptera</taxon>
        <taxon>Nematocera</taxon>
        <taxon>Culicoidea</taxon>
        <taxon>Culicidae</taxon>
        <taxon>Anophelinae</taxon>
        <taxon>Anopheles</taxon>
    </lineage>
</organism>
<reference evidence="1 3" key="1">
    <citation type="journal article" date="2014" name="BMC Genomics">
        <title>Genome sequence of Anopheles sinensis provides insight into genetics basis of mosquito competence for malaria parasites.</title>
        <authorList>
            <person name="Zhou D."/>
            <person name="Zhang D."/>
            <person name="Ding G."/>
            <person name="Shi L."/>
            <person name="Hou Q."/>
            <person name="Ye Y."/>
            <person name="Xu Y."/>
            <person name="Zhou H."/>
            <person name="Xiong C."/>
            <person name="Li S."/>
            <person name="Yu J."/>
            <person name="Hong S."/>
            <person name="Yu X."/>
            <person name="Zou P."/>
            <person name="Chen C."/>
            <person name="Chang X."/>
            <person name="Wang W."/>
            <person name="Lv Y."/>
            <person name="Sun Y."/>
            <person name="Ma L."/>
            <person name="Shen B."/>
            <person name="Zhu C."/>
        </authorList>
    </citation>
    <scope>NUCLEOTIDE SEQUENCE [LARGE SCALE GENOMIC DNA]</scope>
</reference>
<evidence type="ECO:0000313" key="3">
    <source>
        <dbReference type="Proteomes" id="UP000030765"/>
    </source>
</evidence>
<dbReference type="VEuPathDB" id="VectorBase:ASIC015114"/>
<proteinExistence type="predicted"/>
<dbReference type="EMBL" id="ATLV01022011">
    <property type="status" value="NOT_ANNOTATED_CDS"/>
    <property type="molecule type" value="Genomic_DNA"/>
</dbReference>
<dbReference type="AlphaFoldDB" id="A0A084WA27"/>
<evidence type="ECO:0000313" key="1">
    <source>
        <dbReference type="EMBL" id="KFB47071.1"/>
    </source>
</evidence>